<feature type="domain" description="Starch synthase catalytic" evidence="13">
    <location>
        <begin position="2"/>
        <end position="240"/>
    </location>
</feature>
<feature type="binding site" evidence="11">
    <location>
        <position position="15"/>
    </location>
    <ligand>
        <name>ADP-alpha-D-glucose</name>
        <dbReference type="ChEBI" id="CHEBI:57498"/>
    </ligand>
</feature>
<evidence type="ECO:0000256" key="7">
    <source>
        <dbReference type="ARBA" id="ARBA00022676"/>
    </source>
</evidence>
<gene>
    <name evidence="11" type="primary">glgA</name>
    <name evidence="14" type="ORF">HELGO_WM47333</name>
</gene>
<dbReference type="GO" id="GO:0005978">
    <property type="term" value="P:glycogen biosynthetic process"/>
    <property type="evidence" value="ECO:0007669"/>
    <property type="project" value="UniProtKB-UniRule"/>
</dbReference>
<comment type="similarity">
    <text evidence="4 11">Belongs to the glycosyltransferase 1 family. Bacterial/plant glycogen synthase subfamily.</text>
</comment>
<comment type="catalytic activity">
    <reaction evidence="1 11">
        <text>[(1-&gt;4)-alpha-D-glucosyl](n) + ADP-alpha-D-glucose = [(1-&gt;4)-alpha-D-glucosyl](n+1) + ADP + H(+)</text>
        <dbReference type="Rhea" id="RHEA:18189"/>
        <dbReference type="Rhea" id="RHEA-COMP:9584"/>
        <dbReference type="Rhea" id="RHEA-COMP:9587"/>
        <dbReference type="ChEBI" id="CHEBI:15378"/>
        <dbReference type="ChEBI" id="CHEBI:15444"/>
        <dbReference type="ChEBI" id="CHEBI:57498"/>
        <dbReference type="ChEBI" id="CHEBI:456216"/>
        <dbReference type="EC" id="2.4.1.21"/>
    </reaction>
</comment>
<dbReference type="SUPFAM" id="SSF53756">
    <property type="entry name" value="UDP-Glycosyltransferase/glycogen phosphorylase"/>
    <property type="match status" value="1"/>
</dbReference>
<organism evidence="14">
    <name type="scientific">uncultured Thiotrichaceae bacterium</name>
    <dbReference type="NCBI Taxonomy" id="298394"/>
    <lineage>
        <taxon>Bacteria</taxon>
        <taxon>Pseudomonadati</taxon>
        <taxon>Pseudomonadota</taxon>
        <taxon>Gammaproteobacteria</taxon>
        <taxon>Thiotrichales</taxon>
        <taxon>Thiotrichaceae</taxon>
        <taxon>environmental samples</taxon>
    </lineage>
</organism>
<evidence type="ECO:0000256" key="10">
    <source>
        <dbReference type="ARBA" id="ARBA00031722"/>
    </source>
</evidence>
<dbReference type="UniPathway" id="UPA00164"/>
<evidence type="ECO:0000313" key="14">
    <source>
        <dbReference type="EMBL" id="CAA6827259.1"/>
    </source>
</evidence>
<evidence type="ECO:0000256" key="3">
    <source>
        <dbReference type="ARBA" id="ARBA00004964"/>
    </source>
</evidence>
<dbReference type="NCBIfam" id="NF001899">
    <property type="entry name" value="PRK00654.1-2"/>
    <property type="match status" value="1"/>
</dbReference>
<dbReference type="CDD" id="cd03791">
    <property type="entry name" value="GT5_Glycogen_synthase_DULL1-like"/>
    <property type="match status" value="1"/>
</dbReference>
<dbReference type="EMBL" id="CACVAT010000437">
    <property type="protein sequence ID" value="CAA6827259.1"/>
    <property type="molecule type" value="Genomic_DNA"/>
</dbReference>
<dbReference type="Pfam" id="PF00534">
    <property type="entry name" value="Glycos_transf_1"/>
    <property type="match status" value="1"/>
</dbReference>
<evidence type="ECO:0000256" key="1">
    <source>
        <dbReference type="ARBA" id="ARBA00001478"/>
    </source>
</evidence>
<keyword evidence="8 11" id="KW-0808">Transferase</keyword>
<dbReference type="PANTHER" id="PTHR45825:SF11">
    <property type="entry name" value="ALPHA AMYLASE DOMAIN-CONTAINING PROTEIN"/>
    <property type="match status" value="1"/>
</dbReference>
<dbReference type="Gene3D" id="3.40.50.2000">
    <property type="entry name" value="Glycogen Phosphorylase B"/>
    <property type="match status" value="2"/>
</dbReference>
<protein>
    <recommendedName>
        <fullName evidence="6 11">Glycogen synthase</fullName>
        <ecNumber evidence="5 11">2.4.1.21</ecNumber>
    </recommendedName>
    <alternativeName>
        <fullName evidence="10 11">Starch [bacterial glycogen] synthase</fullName>
    </alternativeName>
</protein>
<dbReference type="NCBIfam" id="TIGR02095">
    <property type="entry name" value="glgA"/>
    <property type="match status" value="1"/>
</dbReference>
<name>A0A6S6UIV5_9GAMM</name>
<dbReference type="InterPro" id="IPR001296">
    <property type="entry name" value="Glyco_trans_1"/>
</dbReference>
<comment type="function">
    <text evidence="2 11">Synthesizes alpha-1,4-glucan chains using ADP-glucose.</text>
</comment>
<dbReference type="AlphaFoldDB" id="A0A6S6UIV5"/>
<evidence type="ECO:0000256" key="11">
    <source>
        <dbReference type="HAMAP-Rule" id="MF_00484"/>
    </source>
</evidence>
<proteinExistence type="inferred from homology"/>
<reference evidence="14" key="1">
    <citation type="submission" date="2020-01" db="EMBL/GenBank/DDBJ databases">
        <authorList>
            <person name="Meier V. D."/>
            <person name="Meier V D."/>
        </authorList>
    </citation>
    <scope>NUCLEOTIDE SEQUENCE</scope>
    <source>
        <strain evidence="14">HLG_WM_MAG_09</strain>
    </source>
</reference>
<keyword evidence="9 11" id="KW-0320">Glycogen biosynthesis</keyword>
<dbReference type="Pfam" id="PF08323">
    <property type="entry name" value="Glyco_transf_5"/>
    <property type="match status" value="1"/>
</dbReference>
<dbReference type="GO" id="GO:0009011">
    <property type="term" value="F:alpha-1,4-glucan glucosyltransferase (ADP-glucose donor) activity"/>
    <property type="evidence" value="ECO:0007669"/>
    <property type="project" value="UniProtKB-UniRule"/>
</dbReference>
<evidence type="ECO:0000259" key="13">
    <source>
        <dbReference type="Pfam" id="PF08323"/>
    </source>
</evidence>
<evidence type="ECO:0000256" key="8">
    <source>
        <dbReference type="ARBA" id="ARBA00022679"/>
    </source>
</evidence>
<dbReference type="EC" id="2.4.1.21" evidence="5 11"/>
<evidence type="ECO:0000256" key="2">
    <source>
        <dbReference type="ARBA" id="ARBA00002764"/>
    </source>
</evidence>
<sequence length="485" mass="55291">MKLLFAASEVYPLIKTGGLADVVYGLPQALHELDNDIRLVIPGYRSVLDKLGSTRVLGRLSAWGDSRVHEVQILEAEHEAFPFPVWVVDCAALFDRPGNPYLHDGGYDWHDNAERYCVFSRVVAQLADDALHIDWRPDVVHVHDWQTGLVPAFLEDVSPRPKCVFTIHNLAYSGHFSHELFQRLHLKWHWWSEEGMEFHGGFSMLKAGIVYCDVLNTVSPTYANEICTPEFGYGMEGLLRSRGYKLHGILNGVDGASWNPETDPYLPHHYNAKKIQPGKQKNKQALLERFGFDVTEQKAQQPLLGFVGRLVEQKGIDMILDSIPELVHYSDACFVLLGSGDYGYEQQINELHRRFPQRVRVYIGYDEGLAHLVEAGCDMFMMPSRFEPCGLNQMYSLKYGTLPVVYNTGGLADTVVNATDENIKQKQANGFMLYNPTREAFKDTVFWALGHFTNKKHWQQLQRNAMQPDFGWERSAQAYIDLYEA</sequence>
<feature type="domain" description="Glycosyl transferase family 1" evidence="12">
    <location>
        <begin position="296"/>
        <end position="448"/>
    </location>
</feature>
<evidence type="ECO:0000259" key="12">
    <source>
        <dbReference type="Pfam" id="PF00534"/>
    </source>
</evidence>
<dbReference type="PANTHER" id="PTHR45825">
    <property type="entry name" value="GRANULE-BOUND STARCH SYNTHASE 1, CHLOROPLASTIC/AMYLOPLASTIC"/>
    <property type="match status" value="1"/>
</dbReference>
<keyword evidence="7 11" id="KW-0328">Glycosyltransferase</keyword>
<dbReference type="InterPro" id="IPR013534">
    <property type="entry name" value="Starch_synth_cat_dom"/>
</dbReference>
<dbReference type="InterPro" id="IPR011835">
    <property type="entry name" value="GS/SS"/>
</dbReference>
<evidence type="ECO:0000256" key="6">
    <source>
        <dbReference type="ARBA" id="ARBA00019935"/>
    </source>
</evidence>
<evidence type="ECO:0000256" key="4">
    <source>
        <dbReference type="ARBA" id="ARBA00010281"/>
    </source>
</evidence>
<evidence type="ECO:0000256" key="9">
    <source>
        <dbReference type="ARBA" id="ARBA00023056"/>
    </source>
</evidence>
<evidence type="ECO:0000256" key="5">
    <source>
        <dbReference type="ARBA" id="ARBA00012588"/>
    </source>
</evidence>
<dbReference type="HAMAP" id="MF_00484">
    <property type="entry name" value="Glycogen_synth"/>
    <property type="match status" value="1"/>
</dbReference>
<accession>A0A6S6UIV5</accession>
<comment type="pathway">
    <text evidence="3 11">Glycan biosynthesis; glycogen biosynthesis.</text>
</comment>
<dbReference type="GO" id="GO:0004373">
    <property type="term" value="F:alpha-1,4-glucan glucosyltransferase (UDP-glucose donor) activity"/>
    <property type="evidence" value="ECO:0007669"/>
    <property type="project" value="InterPro"/>
</dbReference>